<organism evidence="6 7">
    <name type="scientific">Saccharothrix syringae</name>
    <name type="common">Nocardiopsis syringae</name>
    <dbReference type="NCBI Taxonomy" id="103733"/>
    <lineage>
        <taxon>Bacteria</taxon>
        <taxon>Bacillati</taxon>
        <taxon>Actinomycetota</taxon>
        <taxon>Actinomycetes</taxon>
        <taxon>Pseudonocardiales</taxon>
        <taxon>Pseudonocardiaceae</taxon>
        <taxon>Saccharothrix</taxon>
    </lineage>
</organism>
<evidence type="ECO:0000256" key="2">
    <source>
        <dbReference type="ARBA" id="ARBA00022679"/>
    </source>
</evidence>
<evidence type="ECO:0000256" key="3">
    <source>
        <dbReference type="ARBA" id="ARBA00023315"/>
    </source>
</evidence>
<reference evidence="7" key="1">
    <citation type="journal article" date="2021" name="Curr. Microbiol.">
        <title>Complete genome of nocamycin-producing strain Saccharothrix syringae NRRL B-16468 reveals the biosynthetic potential for secondary metabolites.</title>
        <authorList>
            <person name="Mo X."/>
            <person name="Yang S."/>
        </authorList>
    </citation>
    <scope>NUCLEOTIDE SEQUENCE [LARGE SCALE GENOMIC DNA]</scope>
    <source>
        <strain evidence="7">ATCC 51364 / DSM 43886 / JCM 6844 / KCTC 9398 / NBRC 14523 / NRRL B-16468 / INA 2240</strain>
    </source>
</reference>
<evidence type="ECO:0000313" key="6">
    <source>
        <dbReference type="EMBL" id="QFZ21572.1"/>
    </source>
</evidence>
<dbReference type="EMBL" id="CP034550">
    <property type="protein sequence ID" value="QFZ21572.1"/>
    <property type="molecule type" value="Genomic_DNA"/>
</dbReference>
<dbReference type="EC" id="2.3.1.39" evidence="1"/>
<dbReference type="OrthoDB" id="5123945at2"/>
<keyword evidence="7" id="KW-1185">Reference proteome</keyword>
<evidence type="ECO:0000256" key="4">
    <source>
        <dbReference type="ARBA" id="ARBA00048462"/>
    </source>
</evidence>
<gene>
    <name evidence="6" type="ORF">EKG83_33000</name>
</gene>
<keyword evidence="2 6" id="KW-0808">Transferase</keyword>
<dbReference type="Proteomes" id="UP000325787">
    <property type="component" value="Chromosome"/>
</dbReference>
<proteinExistence type="predicted"/>
<name>A0A5Q0H783_SACSY</name>
<dbReference type="Pfam" id="PF21124">
    <property type="entry name" value="VinK_C"/>
    <property type="match status" value="1"/>
</dbReference>
<dbReference type="GO" id="GO:0004314">
    <property type="term" value="F:[acyl-carrier-protein] S-malonyltransferase activity"/>
    <property type="evidence" value="ECO:0007669"/>
    <property type="project" value="UniProtKB-EC"/>
</dbReference>
<dbReference type="InterPro" id="IPR001227">
    <property type="entry name" value="Ac_transferase_dom_sf"/>
</dbReference>
<protein>
    <recommendedName>
        <fullName evidence="1">[acyl-carrier-protein] S-malonyltransferase</fullName>
        <ecNumber evidence="1">2.3.1.39</ecNumber>
    </recommendedName>
</protein>
<dbReference type="InterPro" id="IPR049416">
    <property type="entry name" value="VinK-like_small"/>
</dbReference>
<dbReference type="InterPro" id="IPR050858">
    <property type="entry name" value="Mal-CoA-ACP_Trans/PKS_FabD"/>
</dbReference>
<accession>A0A5Q0H783</accession>
<dbReference type="Gene3D" id="3.30.70.250">
    <property type="entry name" value="Malonyl-CoA ACP transacylase, ACP-binding"/>
    <property type="match status" value="1"/>
</dbReference>
<comment type="catalytic activity">
    <reaction evidence="4">
        <text>holo-[ACP] + malonyl-CoA = malonyl-[ACP] + CoA</text>
        <dbReference type="Rhea" id="RHEA:41792"/>
        <dbReference type="Rhea" id="RHEA-COMP:9623"/>
        <dbReference type="Rhea" id="RHEA-COMP:9685"/>
        <dbReference type="ChEBI" id="CHEBI:57287"/>
        <dbReference type="ChEBI" id="CHEBI:57384"/>
        <dbReference type="ChEBI" id="CHEBI:64479"/>
        <dbReference type="ChEBI" id="CHEBI:78449"/>
        <dbReference type="EC" id="2.3.1.39"/>
    </reaction>
</comment>
<dbReference type="PANTHER" id="PTHR42681">
    <property type="entry name" value="MALONYL-COA-ACYL CARRIER PROTEIN TRANSACYLASE, MITOCHONDRIAL"/>
    <property type="match status" value="1"/>
</dbReference>
<evidence type="ECO:0000256" key="1">
    <source>
        <dbReference type="ARBA" id="ARBA00013258"/>
    </source>
</evidence>
<dbReference type="RefSeq" id="WP_033434653.1">
    <property type="nucleotide sequence ID" value="NZ_CP034550.1"/>
</dbReference>
<sequence>MSTAVAFPGMGPTRFADVAKFMLVNPFARELLATADDVLGYDLFAALRGSSSDYAEAAQVAFLVNSLALARWAEHEFDLEPRYCTGASFGGKAAAVHSGALSAEDGIRLTADLVRVETEYFASRHSDVVTLSFARTPAAELSAVLDELADWHEVSCYVDEDFYMVSLKRDRLEWMQKRLKAAGGLPLYEMDPPMHVSAFADLRDRIERELFAGLAFRDPVTPVVADQDGTVRTTAAGVRAILLDGVVRPVRWPEVVRSLRANGVTRLCVAGQDALFGRVPCTTNNFKVVAATPRLAMQPYKRPALRRAS</sequence>
<dbReference type="Gene3D" id="3.40.366.10">
    <property type="entry name" value="Malonyl-Coenzyme A Acyl Carrier Protein, domain 2"/>
    <property type="match status" value="1"/>
</dbReference>
<dbReference type="AlphaFoldDB" id="A0A5Q0H783"/>
<evidence type="ECO:0000259" key="5">
    <source>
        <dbReference type="SMART" id="SM00827"/>
    </source>
</evidence>
<dbReference type="InterPro" id="IPR016035">
    <property type="entry name" value="Acyl_Trfase/lysoPLipase"/>
</dbReference>
<dbReference type="KEGG" id="ssyi:EKG83_33000"/>
<dbReference type="InterPro" id="IPR014043">
    <property type="entry name" value="Acyl_transferase_dom"/>
</dbReference>
<dbReference type="GO" id="GO:0006633">
    <property type="term" value="P:fatty acid biosynthetic process"/>
    <property type="evidence" value="ECO:0007669"/>
    <property type="project" value="TreeGrafter"/>
</dbReference>
<dbReference type="SMART" id="SM00827">
    <property type="entry name" value="PKS_AT"/>
    <property type="match status" value="1"/>
</dbReference>
<dbReference type="SUPFAM" id="SSF52151">
    <property type="entry name" value="FabD/lysophospholipase-like"/>
    <property type="match status" value="1"/>
</dbReference>
<evidence type="ECO:0000313" key="7">
    <source>
        <dbReference type="Proteomes" id="UP000325787"/>
    </source>
</evidence>
<dbReference type="PANTHER" id="PTHR42681:SF1">
    <property type="entry name" value="MALONYL-COA-ACYL CARRIER PROTEIN TRANSACYLASE, MITOCHONDRIAL"/>
    <property type="match status" value="1"/>
</dbReference>
<keyword evidence="3" id="KW-0012">Acyltransferase</keyword>
<feature type="domain" description="Malonyl-CoA:ACP transacylase (MAT)" evidence="5">
    <location>
        <begin position="6"/>
        <end position="295"/>
    </location>
</feature>